<proteinExistence type="predicted"/>
<reference evidence="1 2" key="1">
    <citation type="journal article" date="2020" name="Phytopathology">
        <title>A high-quality genome resource of Botrytis fragariae, a new and rapidly spreading fungal pathogen causing strawberry gray mold in the U.S.A.</title>
        <authorList>
            <person name="Wu Y."/>
            <person name="Saski C.A."/>
            <person name="Schnabel G."/>
            <person name="Xiao S."/>
            <person name="Hu M."/>
        </authorList>
    </citation>
    <scope>NUCLEOTIDE SEQUENCE [LARGE SCALE GENOMIC DNA]</scope>
    <source>
        <strain evidence="1 2">BVB16</strain>
    </source>
</reference>
<gene>
    <name evidence="1" type="ORF">Bfra_009708</name>
</gene>
<sequence length="486" mass="56338">MNSLLFGIRGTLYSGSEADVQIPINLTNINEIKRAARKEYPDESFENAFTKYVIENSIKGIEFQKNGRRFVFGPDIKLYHNKRQRRGELVTLLFNSEYRRAPRLNEVDRTSNFILRSRKLLGLDLGDSWNHPTSHPHHILKFPKEIINRILSFILVVEEKQDSLVPDTITCNLDSPILYRETDYSVHCSEYIGPICQSDPWSYSQYSTQFRREAHSVCKPKIGSQTVLKMIHLADDRFIDASCLRVCKDFYNLCSALLYRDNSFTFTTYLSNILRSGVESAYMVDENNPRKRYLYAKFGKPNPSLLPLSDWNDEIGKNISQIQDPSTVDRMSWLYYDPFLRFLHTIGLENAALLKTLQFTGIARKYANPLPGDHIAISPLDDMRLNLRIYVKFINQFCPDARQITLNIHPENGEDGNLEADLFPLLGNHIRELKTVKTLILRTVDGSEPEKYVPMKFSLSTETMQWFMERTAGRAAEDRRLAEFRF</sequence>
<evidence type="ECO:0000313" key="2">
    <source>
        <dbReference type="Proteomes" id="UP000531561"/>
    </source>
</evidence>
<evidence type="ECO:0000313" key="1">
    <source>
        <dbReference type="EMBL" id="KAF5870324.1"/>
    </source>
</evidence>
<comment type="caution">
    <text evidence="1">The sequence shown here is derived from an EMBL/GenBank/DDBJ whole genome shotgun (WGS) entry which is preliminary data.</text>
</comment>
<dbReference type="RefSeq" id="XP_037189271.1">
    <property type="nucleotide sequence ID" value="XM_037340048.1"/>
</dbReference>
<name>A0A8H6AMW1_9HELO</name>
<dbReference type="OrthoDB" id="3545477at2759"/>
<keyword evidence="2" id="KW-1185">Reference proteome</keyword>
<organism evidence="1 2">
    <name type="scientific">Botrytis fragariae</name>
    <dbReference type="NCBI Taxonomy" id="1964551"/>
    <lineage>
        <taxon>Eukaryota</taxon>
        <taxon>Fungi</taxon>
        <taxon>Dikarya</taxon>
        <taxon>Ascomycota</taxon>
        <taxon>Pezizomycotina</taxon>
        <taxon>Leotiomycetes</taxon>
        <taxon>Helotiales</taxon>
        <taxon>Sclerotiniaceae</taxon>
        <taxon>Botrytis</taxon>
    </lineage>
</organism>
<dbReference type="AlphaFoldDB" id="A0A8H6AMW1"/>
<protein>
    <submittedName>
        <fullName evidence="1">Uncharacterized protein</fullName>
    </submittedName>
</protein>
<accession>A0A8H6AMW1</accession>
<dbReference type="GeneID" id="59263740"/>
<dbReference type="EMBL" id="JABFCT010000014">
    <property type="protein sequence ID" value="KAF5870324.1"/>
    <property type="molecule type" value="Genomic_DNA"/>
</dbReference>
<dbReference type="Proteomes" id="UP000531561">
    <property type="component" value="Unassembled WGS sequence"/>
</dbReference>